<name>A0A5A9PMK6_9TELE</name>
<sequence>MGKSCCAIDCKNRFIKNSQLSFYRLPKAREKRCKWIAAIRRRNWNPETETWICASHFVSGKKSDDPLHPDFVPSVFSFTSMADQHRAVRNLERYLRSKDASEKKIAATALLNLGQTLASKVKVQTDEIPVSMAKTEVPDFIAETDVPVSMVKTEVPDFMAETGVPVQVYCLTGIPVTEVLVFRAETEVPGTGVQTEETQNDIASLYEQIKSLNTECQALREKMYSLENDLKRCTLDPSQFDDKKIRIFTGLPNSQTFMSLFNSVSSILPSTSNHSLKPTQELLLTLMKQRLNLSEGFLGYLFGIHQSTVSRILQRWKNVTNNTKQNDETTSQSEGQPSDDCGDMLCSL</sequence>
<evidence type="ECO:0000313" key="10">
    <source>
        <dbReference type="Proteomes" id="UP000324632"/>
    </source>
</evidence>
<reference evidence="9 10" key="1">
    <citation type="journal article" date="2019" name="Mol. Ecol. Resour.">
        <title>Chromosome-level genome assembly of Triplophysa tibetana, a fish adapted to the harsh high-altitude environment of the Tibetan Plateau.</title>
        <authorList>
            <person name="Yang X."/>
            <person name="Liu H."/>
            <person name="Ma Z."/>
            <person name="Zou Y."/>
            <person name="Zou M."/>
            <person name="Mao Y."/>
            <person name="Li X."/>
            <person name="Wang H."/>
            <person name="Chen T."/>
            <person name="Wang W."/>
            <person name="Yang R."/>
        </authorList>
    </citation>
    <scope>NUCLEOTIDE SEQUENCE [LARGE SCALE GENOMIC DNA]</scope>
    <source>
        <strain evidence="9">TTIB1903HZAU</strain>
        <tissue evidence="9">Muscle</tissue>
    </source>
</reference>
<evidence type="ECO:0000313" key="9">
    <source>
        <dbReference type="EMBL" id="KAA0723063.1"/>
    </source>
</evidence>
<dbReference type="PANTHER" id="PTHR23080">
    <property type="entry name" value="THAP DOMAIN PROTEIN"/>
    <property type="match status" value="1"/>
</dbReference>
<feature type="coiled-coil region" evidence="6">
    <location>
        <begin position="195"/>
        <end position="229"/>
    </location>
</feature>
<keyword evidence="4 5" id="KW-0238">DNA-binding</keyword>
<evidence type="ECO:0000256" key="4">
    <source>
        <dbReference type="ARBA" id="ARBA00023125"/>
    </source>
</evidence>
<dbReference type="OrthoDB" id="7331812at2759"/>
<protein>
    <recommendedName>
        <fullName evidence="8">THAP-type domain-containing protein</fullName>
    </recommendedName>
</protein>
<feature type="compositionally biased region" description="Polar residues" evidence="7">
    <location>
        <begin position="323"/>
        <end position="336"/>
    </location>
</feature>
<gene>
    <name evidence="9" type="ORF">E1301_Tti005181</name>
</gene>
<evidence type="ECO:0000256" key="3">
    <source>
        <dbReference type="ARBA" id="ARBA00022833"/>
    </source>
</evidence>
<dbReference type="GO" id="GO:0008270">
    <property type="term" value="F:zinc ion binding"/>
    <property type="evidence" value="ECO:0007669"/>
    <property type="project" value="UniProtKB-KW"/>
</dbReference>
<feature type="domain" description="THAP-type" evidence="8">
    <location>
        <begin position="1"/>
        <end position="76"/>
    </location>
</feature>
<dbReference type="Pfam" id="PF05485">
    <property type="entry name" value="THAP"/>
    <property type="match status" value="1"/>
</dbReference>
<accession>A0A5A9PMK6</accession>
<comment type="caution">
    <text evidence="9">The sequence shown here is derived from an EMBL/GenBank/DDBJ whole genome shotgun (WGS) entry which is preliminary data.</text>
</comment>
<dbReference type="SUPFAM" id="SSF57716">
    <property type="entry name" value="Glucocorticoid receptor-like (DNA-binding domain)"/>
    <property type="match status" value="1"/>
</dbReference>
<evidence type="ECO:0000256" key="5">
    <source>
        <dbReference type="PROSITE-ProRule" id="PRU00309"/>
    </source>
</evidence>
<dbReference type="InterPro" id="IPR006612">
    <property type="entry name" value="THAP_Znf"/>
</dbReference>
<organism evidence="9 10">
    <name type="scientific">Triplophysa tibetana</name>
    <dbReference type="NCBI Taxonomy" id="1572043"/>
    <lineage>
        <taxon>Eukaryota</taxon>
        <taxon>Metazoa</taxon>
        <taxon>Chordata</taxon>
        <taxon>Craniata</taxon>
        <taxon>Vertebrata</taxon>
        <taxon>Euteleostomi</taxon>
        <taxon>Actinopterygii</taxon>
        <taxon>Neopterygii</taxon>
        <taxon>Teleostei</taxon>
        <taxon>Ostariophysi</taxon>
        <taxon>Cypriniformes</taxon>
        <taxon>Nemacheilidae</taxon>
        <taxon>Triplophysa</taxon>
    </lineage>
</organism>
<evidence type="ECO:0000256" key="1">
    <source>
        <dbReference type="ARBA" id="ARBA00022723"/>
    </source>
</evidence>
<keyword evidence="10" id="KW-1185">Reference proteome</keyword>
<evidence type="ECO:0000256" key="6">
    <source>
        <dbReference type="SAM" id="Coils"/>
    </source>
</evidence>
<dbReference type="AlphaFoldDB" id="A0A5A9PMK6"/>
<keyword evidence="6" id="KW-0175">Coiled coil</keyword>
<evidence type="ECO:0000259" key="8">
    <source>
        <dbReference type="PROSITE" id="PS50950"/>
    </source>
</evidence>
<dbReference type="Pfam" id="PF13613">
    <property type="entry name" value="HTH_Tnp_4"/>
    <property type="match status" value="1"/>
</dbReference>
<keyword evidence="2 5" id="KW-0863">Zinc-finger</keyword>
<dbReference type="EMBL" id="SOYY01000003">
    <property type="protein sequence ID" value="KAA0723063.1"/>
    <property type="molecule type" value="Genomic_DNA"/>
</dbReference>
<dbReference type="SMART" id="SM00980">
    <property type="entry name" value="THAP"/>
    <property type="match status" value="1"/>
</dbReference>
<evidence type="ECO:0000256" key="2">
    <source>
        <dbReference type="ARBA" id="ARBA00022771"/>
    </source>
</evidence>
<keyword evidence="1" id="KW-0479">Metal-binding</keyword>
<keyword evidence="3" id="KW-0862">Zinc</keyword>
<dbReference type="InterPro" id="IPR027805">
    <property type="entry name" value="Transposase_HTH_dom"/>
</dbReference>
<dbReference type="PROSITE" id="PS50950">
    <property type="entry name" value="ZF_THAP"/>
    <property type="match status" value="1"/>
</dbReference>
<evidence type="ECO:0000256" key="7">
    <source>
        <dbReference type="SAM" id="MobiDB-lite"/>
    </source>
</evidence>
<dbReference type="Proteomes" id="UP000324632">
    <property type="component" value="Chromosome 3"/>
</dbReference>
<feature type="region of interest" description="Disordered" evidence="7">
    <location>
        <begin position="323"/>
        <end position="348"/>
    </location>
</feature>
<dbReference type="GO" id="GO:0003677">
    <property type="term" value="F:DNA binding"/>
    <property type="evidence" value="ECO:0007669"/>
    <property type="project" value="UniProtKB-UniRule"/>
</dbReference>
<proteinExistence type="predicted"/>